<dbReference type="SUPFAM" id="SSF54862">
    <property type="entry name" value="4Fe-4S ferredoxins"/>
    <property type="match status" value="1"/>
</dbReference>
<comment type="caution">
    <text evidence="9">The sequence shown here is derived from an EMBL/GenBank/DDBJ whole genome shotgun (WGS) entry which is preliminary data.</text>
</comment>
<keyword evidence="6" id="KW-0408">Iron</keyword>
<evidence type="ECO:0000256" key="7">
    <source>
        <dbReference type="ARBA" id="ARBA00023014"/>
    </source>
</evidence>
<reference evidence="9 10" key="1">
    <citation type="submission" date="2019-03" db="EMBL/GenBank/DDBJ databases">
        <title>Genomic Encyclopedia of Archaeal and Bacterial Type Strains, Phase II (KMG-II): from individual species to whole genera.</title>
        <authorList>
            <person name="Goeker M."/>
        </authorList>
    </citation>
    <scope>NUCLEOTIDE SEQUENCE [LARGE SCALE GENOMIC DNA]</scope>
    <source>
        <strain evidence="9 10">DSM 24425</strain>
    </source>
</reference>
<evidence type="ECO:0000256" key="4">
    <source>
        <dbReference type="ARBA" id="ARBA00022737"/>
    </source>
</evidence>
<keyword evidence="3" id="KW-0479">Metal-binding</keyword>
<gene>
    <name evidence="9" type="ORF">CLV27_0763</name>
</gene>
<sequence length="107" mass="12177">MEDIEVRIEDLISDADGNYAYLTFGGHLYTPFFLETIDREKCQNCERCLQMCDTRGIDDDGNVVPAFPEICSGCMHCVNACPSQSVKVRPIPLQEMIKRVKARMKNK</sequence>
<evidence type="ECO:0000259" key="8">
    <source>
        <dbReference type="PROSITE" id="PS51379"/>
    </source>
</evidence>
<dbReference type="PROSITE" id="PS00198">
    <property type="entry name" value="4FE4S_FER_1"/>
    <property type="match status" value="1"/>
</dbReference>
<evidence type="ECO:0000256" key="1">
    <source>
        <dbReference type="ARBA" id="ARBA00022448"/>
    </source>
</evidence>
<accession>A0A4V2PDJ1</accession>
<organism evidence="9 10">
    <name type="scientific">Phorcysia thermohydrogeniphila</name>
    <dbReference type="NCBI Taxonomy" id="936138"/>
    <lineage>
        <taxon>Bacteria</taxon>
        <taxon>Pseudomonadati</taxon>
        <taxon>Aquificota</taxon>
        <taxon>Aquificia</taxon>
        <taxon>Desulfurobacteriales</taxon>
        <taxon>Desulfurobacteriaceae</taxon>
        <taxon>Phorcysia</taxon>
    </lineage>
</organism>
<dbReference type="InterPro" id="IPR050572">
    <property type="entry name" value="Fe-S_Ferredoxin"/>
</dbReference>
<evidence type="ECO:0000256" key="3">
    <source>
        <dbReference type="ARBA" id="ARBA00022723"/>
    </source>
</evidence>
<keyword evidence="10" id="KW-1185">Reference proteome</keyword>
<dbReference type="GO" id="GO:0051539">
    <property type="term" value="F:4 iron, 4 sulfur cluster binding"/>
    <property type="evidence" value="ECO:0007669"/>
    <property type="project" value="UniProtKB-KW"/>
</dbReference>
<dbReference type="AlphaFoldDB" id="A0A4V2PDJ1"/>
<evidence type="ECO:0000256" key="2">
    <source>
        <dbReference type="ARBA" id="ARBA00022485"/>
    </source>
</evidence>
<dbReference type="RefSeq" id="WP_132525954.1">
    <property type="nucleotide sequence ID" value="NZ_SMFV01000002.1"/>
</dbReference>
<proteinExistence type="predicted"/>
<keyword evidence="4" id="KW-0677">Repeat</keyword>
<dbReference type="InterPro" id="IPR017900">
    <property type="entry name" value="4Fe4S_Fe_S_CS"/>
</dbReference>
<dbReference type="PANTHER" id="PTHR43687">
    <property type="entry name" value="ADENYLYLSULFATE REDUCTASE, BETA SUBUNIT"/>
    <property type="match status" value="1"/>
</dbReference>
<evidence type="ECO:0000313" key="10">
    <source>
        <dbReference type="Proteomes" id="UP000295777"/>
    </source>
</evidence>
<dbReference type="PANTHER" id="PTHR43687:SF6">
    <property type="entry name" value="L-ASPARTATE SEMIALDEHYDE SULFURTRANSFERASE IRON-SULFUR SUBUNIT"/>
    <property type="match status" value="1"/>
</dbReference>
<evidence type="ECO:0000256" key="6">
    <source>
        <dbReference type="ARBA" id="ARBA00023004"/>
    </source>
</evidence>
<dbReference type="Proteomes" id="UP000295777">
    <property type="component" value="Unassembled WGS sequence"/>
</dbReference>
<feature type="domain" description="4Fe-4S ferredoxin-type" evidence="8">
    <location>
        <begin position="33"/>
        <end position="58"/>
    </location>
</feature>
<name>A0A4V2PDJ1_9BACT</name>
<dbReference type="Pfam" id="PF13237">
    <property type="entry name" value="Fer4_10"/>
    <property type="match status" value="1"/>
</dbReference>
<dbReference type="InterPro" id="IPR017896">
    <property type="entry name" value="4Fe4S_Fe-S-bd"/>
</dbReference>
<keyword evidence="2" id="KW-0004">4Fe-4S</keyword>
<keyword evidence="7" id="KW-0411">Iron-sulfur</keyword>
<dbReference type="Gene3D" id="3.30.70.20">
    <property type="match status" value="1"/>
</dbReference>
<evidence type="ECO:0000256" key="5">
    <source>
        <dbReference type="ARBA" id="ARBA00022982"/>
    </source>
</evidence>
<protein>
    <recommendedName>
        <fullName evidence="8">4Fe-4S ferredoxin-type domain-containing protein</fullName>
    </recommendedName>
</protein>
<keyword evidence="5" id="KW-0249">Electron transport</keyword>
<keyword evidence="1" id="KW-0813">Transport</keyword>
<dbReference type="EMBL" id="SMFV01000002">
    <property type="protein sequence ID" value="TCK05336.1"/>
    <property type="molecule type" value="Genomic_DNA"/>
</dbReference>
<dbReference type="OrthoDB" id="9807879at2"/>
<feature type="domain" description="4Fe-4S ferredoxin-type" evidence="8">
    <location>
        <begin position="62"/>
        <end position="91"/>
    </location>
</feature>
<evidence type="ECO:0000313" key="9">
    <source>
        <dbReference type="EMBL" id="TCK05336.1"/>
    </source>
</evidence>
<dbReference type="PROSITE" id="PS51379">
    <property type="entry name" value="4FE4S_FER_2"/>
    <property type="match status" value="2"/>
</dbReference>
<dbReference type="GO" id="GO:0046872">
    <property type="term" value="F:metal ion binding"/>
    <property type="evidence" value="ECO:0007669"/>
    <property type="project" value="UniProtKB-KW"/>
</dbReference>